<gene>
    <name evidence="2" type="ORF">GCM10025751_26000</name>
</gene>
<dbReference type="RefSeq" id="WP_227777665.1">
    <property type="nucleotide sequence ID" value="NZ_BAABKX010000008.1"/>
</dbReference>
<evidence type="ECO:0000259" key="1">
    <source>
        <dbReference type="Pfam" id="PF01261"/>
    </source>
</evidence>
<dbReference type="EMBL" id="BAABKX010000008">
    <property type="protein sequence ID" value="GAA5051103.1"/>
    <property type="molecule type" value="Genomic_DNA"/>
</dbReference>
<protein>
    <submittedName>
        <fullName evidence="2">Sugar phosphate isomerase/epimerase</fullName>
    </submittedName>
</protein>
<dbReference type="GO" id="GO:0016853">
    <property type="term" value="F:isomerase activity"/>
    <property type="evidence" value="ECO:0007669"/>
    <property type="project" value="UniProtKB-KW"/>
</dbReference>
<evidence type="ECO:0000313" key="3">
    <source>
        <dbReference type="Proteomes" id="UP001501729"/>
    </source>
</evidence>
<dbReference type="PANTHER" id="PTHR12110:SF41">
    <property type="entry name" value="INOSOSE DEHYDRATASE"/>
    <property type="match status" value="1"/>
</dbReference>
<proteinExistence type="predicted"/>
<sequence length="251" mass="27520">MVRPAIQLYTLRNFEEPLTETLHRVAETGYEGVEFAGLGDETPKAIADALDETDLKPVGAHVSLDVLQTDYVETVKTYRTVGCERIVIPSYGEDGFTSKFAALEAANRLSSLADCLVDDGFEVHYHNHTYEFTELTDDFETAYDVFAAQAADQLGLEFDIGLARHGNIDPVAYLDRYADRISLIHLTDTIPGDDDSLHVDLGDGVVDLNACVRAAVDANAEWLIYENGITTDPAATLTSNSARIQELLETA</sequence>
<dbReference type="InterPro" id="IPR013022">
    <property type="entry name" value="Xyl_isomerase-like_TIM-brl"/>
</dbReference>
<keyword evidence="2" id="KW-0413">Isomerase</keyword>
<dbReference type="AlphaFoldDB" id="A0AAV3UI26"/>
<feature type="domain" description="Xylose isomerase-like TIM barrel" evidence="1">
    <location>
        <begin position="23"/>
        <end position="227"/>
    </location>
</feature>
<dbReference type="Gene3D" id="3.20.20.150">
    <property type="entry name" value="Divalent-metal-dependent TIM barrel enzymes"/>
    <property type="match status" value="1"/>
</dbReference>
<name>A0AAV3UI26_9EURY</name>
<keyword evidence="3" id="KW-1185">Reference proteome</keyword>
<dbReference type="GeneID" id="68616274"/>
<dbReference type="Proteomes" id="UP001501729">
    <property type="component" value="Unassembled WGS sequence"/>
</dbReference>
<dbReference type="InterPro" id="IPR036237">
    <property type="entry name" value="Xyl_isomerase-like_sf"/>
</dbReference>
<dbReference type="SUPFAM" id="SSF51658">
    <property type="entry name" value="Xylose isomerase-like"/>
    <property type="match status" value="1"/>
</dbReference>
<dbReference type="PANTHER" id="PTHR12110">
    <property type="entry name" value="HYDROXYPYRUVATE ISOMERASE"/>
    <property type="match status" value="1"/>
</dbReference>
<accession>A0AAV3UI26</accession>
<evidence type="ECO:0000313" key="2">
    <source>
        <dbReference type="EMBL" id="GAA5051103.1"/>
    </source>
</evidence>
<reference evidence="2 3" key="1">
    <citation type="journal article" date="2019" name="Int. J. Syst. Evol. Microbiol.">
        <title>The Global Catalogue of Microorganisms (GCM) 10K type strain sequencing project: providing services to taxonomists for standard genome sequencing and annotation.</title>
        <authorList>
            <consortium name="The Broad Institute Genomics Platform"/>
            <consortium name="The Broad Institute Genome Sequencing Center for Infectious Disease"/>
            <person name="Wu L."/>
            <person name="Ma J."/>
        </authorList>
    </citation>
    <scope>NUCLEOTIDE SEQUENCE [LARGE SCALE GENOMIC DNA]</scope>
    <source>
        <strain evidence="2 3">JCM 17504</strain>
    </source>
</reference>
<dbReference type="Pfam" id="PF01261">
    <property type="entry name" value="AP_endonuc_2"/>
    <property type="match status" value="1"/>
</dbReference>
<organism evidence="2 3">
    <name type="scientific">Haladaptatus pallidirubidus</name>
    <dbReference type="NCBI Taxonomy" id="1008152"/>
    <lineage>
        <taxon>Archaea</taxon>
        <taxon>Methanobacteriati</taxon>
        <taxon>Methanobacteriota</taxon>
        <taxon>Stenosarchaea group</taxon>
        <taxon>Halobacteria</taxon>
        <taxon>Halobacteriales</taxon>
        <taxon>Haladaptataceae</taxon>
        <taxon>Haladaptatus</taxon>
    </lineage>
</organism>
<dbReference type="InterPro" id="IPR050312">
    <property type="entry name" value="IolE/XylAMocC-like"/>
</dbReference>
<comment type="caution">
    <text evidence="2">The sequence shown here is derived from an EMBL/GenBank/DDBJ whole genome shotgun (WGS) entry which is preliminary data.</text>
</comment>